<dbReference type="NCBIfam" id="TIGR01045">
    <property type="entry name" value="RPE1"/>
    <property type="match status" value="1"/>
</dbReference>
<reference evidence="2" key="1">
    <citation type="submission" date="2024-01" db="EMBL/GenBank/DDBJ databases">
        <title>Sequencing the genomes of a sandfly, Sergentomyia squamirostris, and its two endosymbionts.</title>
        <authorList>
            <person name="Itokawa K."/>
            <person name="Sanjoba C."/>
        </authorList>
    </citation>
    <scope>NUCLEOTIDE SEQUENCE</scope>
    <source>
        <strain evidence="2">RiSSQ</strain>
    </source>
</reference>
<evidence type="ECO:0000256" key="1">
    <source>
        <dbReference type="SAM" id="MobiDB-lite"/>
    </source>
</evidence>
<evidence type="ECO:0000313" key="2">
    <source>
        <dbReference type="EMBL" id="BFD46658.1"/>
    </source>
</evidence>
<proteinExistence type="predicted"/>
<dbReference type="EMBL" id="AP029170">
    <property type="protein sequence ID" value="BFD46658.1"/>
    <property type="molecule type" value="Genomic_DNA"/>
</dbReference>
<organism evidence="2">
    <name type="scientific">Candidatus Tisiphia endosymbiont of Sergentomyia squamirostris</name>
    <dbReference type="NCBI Taxonomy" id="3113639"/>
    <lineage>
        <taxon>Bacteria</taxon>
        <taxon>Pseudomonadati</taxon>
        <taxon>Pseudomonadota</taxon>
        <taxon>Alphaproteobacteria</taxon>
        <taxon>Rickettsiales</taxon>
        <taxon>Rickettsiaceae</taxon>
        <taxon>Rickettsieae</taxon>
        <taxon>Candidatus Tisiphia</taxon>
    </lineage>
</organism>
<name>A0AAT9GA04_9RICK</name>
<sequence length="80" mass="8899">MSDYILDIFDKLAYAEEFKEATESQPAADDDVREEQSTGSTNKLPAEVAAKNITADNQLSRIVRFKHTEFMGIKLISASS</sequence>
<feature type="region of interest" description="Disordered" evidence="1">
    <location>
        <begin position="20"/>
        <end position="43"/>
    </location>
</feature>
<accession>A0AAT9GA04</accession>
<dbReference type="AlphaFoldDB" id="A0AAT9GA04"/>
<gene>
    <name evidence="2" type="ORF">DMENIID0002_13040</name>
</gene>
<protein>
    <submittedName>
        <fullName evidence="2">Uncharacterized protein</fullName>
    </submittedName>
</protein>
<dbReference type="InterPro" id="IPR005728">
    <property type="entry name" value="RPE1"/>
</dbReference>